<gene>
    <name evidence="3" type="ORF">OCS65_03130</name>
    <name evidence="2" type="ORF">RAJCM14343_3386</name>
</gene>
<protein>
    <submittedName>
        <fullName evidence="3">MaoC family dehydratase N-terminal domain-containing protein</fullName>
    </submittedName>
</protein>
<dbReference type="InterPro" id="IPR039569">
    <property type="entry name" value="FAS1-like_DH_region"/>
</dbReference>
<accession>A0A059MJG8</accession>
<organism evidence="3 5">
    <name type="scientific">Rhodococcus aetherivorans</name>
    <dbReference type="NCBI Taxonomy" id="191292"/>
    <lineage>
        <taxon>Bacteria</taxon>
        <taxon>Bacillati</taxon>
        <taxon>Actinomycetota</taxon>
        <taxon>Actinomycetes</taxon>
        <taxon>Mycobacteriales</taxon>
        <taxon>Nocardiaceae</taxon>
        <taxon>Rhodococcus</taxon>
    </lineage>
</organism>
<evidence type="ECO:0000259" key="1">
    <source>
        <dbReference type="Pfam" id="PF13452"/>
    </source>
</evidence>
<evidence type="ECO:0000313" key="2">
    <source>
        <dbReference type="EMBL" id="GES38126.1"/>
    </source>
</evidence>
<accession>N1M9A9</accession>
<dbReference type="SUPFAM" id="SSF54637">
    <property type="entry name" value="Thioesterase/thiol ester dehydrase-isomerase"/>
    <property type="match status" value="1"/>
</dbReference>
<name>A0A059MJG8_9NOCA</name>
<sequence length="187" mass="21620">MPTLEQELEREFEQYVGKVAEPARVARYAVDEAMIRNWVEAHDDYNPVYVDRDAARATGRPDVVCPPAMISTWVMAGYRRWREVQRLRAEGRTEDFAYSALMTLLDRHGFTSVVATNAEQDYHRELVPGDHVTAHFTIESISPVKHTGLGRGCFVTLHKRYENQHGELLVEERFRLLRFNPNTTEEA</sequence>
<evidence type="ECO:0000313" key="4">
    <source>
        <dbReference type="Proteomes" id="UP000325466"/>
    </source>
</evidence>
<reference evidence="2 4" key="1">
    <citation type="journal article" date="2018" name="Biodegradation">
        <title>1,4-Dioxane degradation characteristics of Rhodococcus aetherivorans JCM 14343.</title>
        <authorList>
            <person name="Inoue D."/>
            <person name="Tsunoda T."/>
            <person name="Yamamoto N."/>
            <person name="Ike M."/>
            <person name="Sei K."/>
        </authorList>
    </citation>
    <scope>NUCLEOTIDE SEQUENCE [LARGE SCALE GENOMIC DNA]</scope>
    <source>
        <strain evidence="2 4">JCM 14343</strain>
    </source>
</reference>
<feature type="domain" description="FAS1-like dehydratase" evidence="1">
    <location>
        <begin position="26"/>
        <end position="171"/>
    </location>
</feature>
<dbReference type="EMBL" id="CP106982">
    <property type="protein sequence ID" value="UYF94784.1"/>
    <property type="molecule type" value="Genomic_DNA"/>
</dbReference>
<dbReference type="Proteomes" id="UP000325466">
    <property type="component" value="Unassembled WGS sequence"/>
</dbReference>
<dbReference type="AlphaFoldDB" id="A0A059MJG8"/>
<dbReference type="InterPro" id="IPR029069">
    <property type="entry name" value="HotDog_dom_sf"/>
</dbReference>
<proteinExistence type="predicted"/>
<dbReference type="RefSeq" id="WP_006941702.1">
    <property type="nucleotide sequence ID" value="NZ_BAAAYP010000066.1"/>
</dbReference>
<evidence type="ECO:0000313" key="3">
    <source>
        <dbReference type="EMBL" id="UYF94784.1"/>
    </source>
</evidence>
<reference evidence="3" key="3">
    <citation type="submission" date="2022-09" db="EMBL/GenBank/DDBJ databases">
        <title>The genome sequence of Rhodococcus aetherivorans N1.</title>
        <authorList>
            <person name="Jiang W."/>
        </authorList>
    </citation>
    <scope>NUCLEOTIDE SEQUENCE</scope>
    <source>
        <strain evidence="3">N1</strain>
    </source>
</reference>
<dbReference type="Pfam" id="PF13452">
    <property type="entry name" value="FAS1_DH_region"/>
    <property type="match status" value="1"/>
</dbReference>
<dbReference type="CDD" id="cd03441">
    <property type="entry name" value="R_hydratase_like"/>
    <property type="match status" value="1"/>
</dbReference>
<reference evidence="2" key="2">
    <citation type="submission" date="2019-10" db="EMBL/GenBank/DDBJ databases">
        <title>Draft genome sequence of Rhodococcus aetherivorans JCM 14343.</title>
        <authorList>
            <person name="Inoue D."/>
            <person name="Nakazawa M."/>
            <person name="Yamamoto N."/>
            <person name="Sei K."/>
            <person name="Ike M."/>
        </authorList>
    </citation>
    <scope>NUCLEOTIDE SEQUENCE</scope>
    <source>
        <strain evidence="2">JCM 14343</strain>
    </source>
</reference>
<dbReference type="EMBL" id="BLAH01000091">
    <property type="protein sequence ID" value="GES38126.1"/>
    <property type="molecule type" value="Genomic_DNA"/>
</dbReference>
<evidence type="ECO:0000313" key="5">
    <source>
        <dbReference type="Proteomes" id="UP001163947"/>
    </source>
</evidence>
<keyword evidence="4" id="KW-1185">Reference proteome</keyword>
<dbReference type="Gene3D" id="3.10.129.10">
    <property type="entry name" value="Hotdog Thioesterase"/>
    <property type="match status" value="1"/>
</dbReference>
<dbReference type="GeneID" id="83619377"/>
<dbReference type="Proteomes" id="UP001163947">
    <property type="component" value="Chromosome"/>
</dbReference>